<feature type="transmembrane region" description="Helical" evidence="1">
    <location>
        <begin position="21"/>
        <end position="40"/>
    </location>
</feature>
<accession>A0ABW2Q897</accession>
<feature type="transmembrane region" description="Helical" evidence="1">
    <location>
        <begin position="72"/>
        <end position="90"/>
    </location>
</feature>
<comment type="caution">
    <text evidence="2">The sequence shown here is derived from an EMBL/GenBank/DDBJ whole genome shotgun (WGS) entry which is preliminary data.</text>
</comment>
<evidence type="ECO:0000313" key="3">
    <source>
        <dbReference type="Proteomes" id="UP001596455"/>
    </source>
</evidence>
<feature type="transmembrane region" description="Helical" evidence="1">
    <location>
        <begin position="97"/>
        <end position="116"/>
    </location>
</feature>
<keyword evidence="1" id="KW-0812">Transmembrane</keyword>
<gene>
    <name evidence="2" type="ORF">ACFQQL_01660</name>
</gene>
<dbReference type="Proteomes" id="UP001596455">
    <property type="component" value="Unassembled WGS sequence"/>
</dbReference>
<name>A0ABW2Q897_9MICO</name>
<keyword evidence="1" id="KW-0472">Membrane</keyword>
<reference evidence="3" key="1">
    <citation type="journal article" date="2019" name="Int. J. Syst. Evol. Microbiol.">
        <title>The Global Catalogue of Microorganisms (GCM) 10K type strain sequencing project: providing services to taxonomists for standard genome sequencing and annotation.</title>
        <authorList>
            <consortium name="The Broad Institute Genomics Platform"/>
            <consortium name="The Broad Institute Genome Sequencing Center for Infectious Disease"/>
            <person name="Wu L."/>
            <person name="Ma J."/>
        </authorList>
    </citation>
    <scope>NUCLEOTIDE SEQUENCE [LARGE SCALE GENOMIC DNA]</scope>
    <source>
        <strain evidence="3">JCM 1490</strain>
    </source>
</reference>
<sequence>MRGLTARGTVRRPRATVPWHLWVVAVLVLGLHVGGIWDYVSLLGPDRAYVEAQGWGEAGVQYFTDYPVTLRLLWTVVLLAGTAAPILMLARSRRAAPFALLAAVVQVVLMAITLGFLGRWEALGPGTAAWDAGVAAVNLAVWAYCRTLTERAVLT</sequence>
<proteinExistence type="predicted"/>
<keyword evidence="1" id="KW-1133">Transmembrane helix</keyword>
<protein>
    <submittedName>
        <fullName evidence="2">Uncharacterized protein</fullName>
    </submittedName>
</protein>
<dbReference type="RefSeq" id="WP_382390603.1">
    <property type="nucleotide sequence ID" value="NZ_JBHTCQ010000001.1"/>
</dbReference>
<dbReference type="EMBL" id="JBHTCQ010000001">
    <property type="protein sequence ID" value="MFC7403800.1"/>
    <property type="molecule type" value="Genomic_DNA"/>
</dbReference>
<keyword evidence="3" id="KW-1185">Reference proteome</keyword>
<feature type="transmembrane region" description="Helical" evidence="1">
    <location>
        <begin position="128"/>
        <end position="145"/>
    </location>
</feature>
<evidence type="ECO:0000256" key="1">
    <source>
        <dbReference type="SAM" id="Phobius"/>
    </source>
</evidence>
<organism evidence="2 3">
    <name type="scientific">Georgenia alba</name>
    <dbReference type="NCBI Taxonomy" id="2233858"/>
    <lineage>
        <taxon>Bacteria</taxon>
        <taxon>Bacillati</taxon>
        <taxon>Actinomycetota</taxon>
        <taxon>Actinomycetes</taxon>
        <taxon>Micrococcales</taxon>
        <taxon>Bogoriellaceae</taxon>
        <taxon>Georgenia</taxon>
    </lineage>
</organism>
<evidence type="ECO:0000313" key="2">
    <source>
        <dbReference type="EMBL" id="MFC7403800.1"/>
    </source>
</evidence>